<evidence type="ECO:0008006" key="4">
    <source>
        <dbReference type="Google" id="ProtNLM"/>
    </source>
</evidence>
<keyword evidence="1" id="KW-0732">Signal</keyword>
<organism evidence="2 3">
    <name type="scientific">Stenotrophomonas maltophilia</name>
    <name type="common">Pseudomonas maltophilia</name>
    <name type="synonym">Xanthomonas maltophilia</name>
    <dbReference type="NCBI Taxonomy" id="40324"/>
    <lineage>
        <taxon>Bacteria</taxon>
        <taxon>Pseudomonadati</taxon>
        <taxon>Pseudomonadota</taxon>
        <taxon>Gammaproteobacteria</taxon>
        <taxon>Lysobacterales</taxon>
        <taxon>Lysobacteraceae</taxon>
        <taxon>Stenotrophomonas</taxon>
        <taxon>Stenotrophomonas maltophilia group</taxon>
    </lineage>
</organism>
<evidence type="ECO:0000256" key="1">
    <source>
        <dbReference type="SAM" id="SignalP"/>
    </source>
</evidence>
<dbReference type="EMBL" id="RXLZ01000002">
    <property type="protein sequence ID" value="RTQ92117.1"/>
    <property type="molecule type" value="Genomic_DNA"/>
</dbReference>
<comment type="caution">
    <text evidence="2">The sequence shown here is derived from an EMBL/GenBank/DDBJ whole genome shotgun (WGS) entry which is preliminary data.</text>
</comment>
<evidence type="ECO:0000313" key="2">
    <source>
        <dbReference type="EMBL" id="RTQ92117.1"/>
    </source>
</evidence>
<name>A0A431UQ04_STEMA</name>
<dbReference type="Proteomes" id="UP000271705">
    <property type="component" value="Unassembled WGS sequence"/>
</dbReference>
<gene>
    <name evidence="2" type="ORF">EKL94_00690</name>
</gene>
<dbReference type="AlphaFoldDB" id="A0A431UQ04"/>
<reference evidence="2 3" key="1">
    <citation type="submission" date="2018-12" db="EMBL/GenBank/DDBJ databases">
        <authorList>
            <person name="Kartti S."/>
            <person name="Manni A."/>
            <person name="Chemao El Fihri M.W."/>
            <person name="Laamarti M."/>
            <person name="Temsamani L."/>
            <person name="El Jamali J.E."/>
            <person name="Ouadghiri M."/>
            <person name="Ibrahimi A."/>
            <person name="Filati-Maltouf A."/>
        </authorList>
    </citation>
    <scope>NUCLEOTIDE SEQUENCE [LARGE SCALE GENOMIC DNA]</scope>
    <source>
        <strain evidence="2 3">MDMC339</strain>
    </source>
</reference>
<dbReference type="RefSeq" id="WP_126927576.1">
    <property type="nucleotide sequence ID" value="NZ_RXLZ01000002.1"/>
</dbReference>
<feature type="signal peptide" evidence="1">
    <location>
        <begin position="1"/>
        <end position="25"/>
    </location>
</feature>
<feature type="chain" id="PRO_5019130056" description="Transmembrane protein" evidence="1">
    <location>
        <begin position="26"/>
        <end position="66"/>
    </location>
</feature>
<protein>
    <recommendedName>
        <fullName evidence="4">Transmembrane protein</fullName>
    </recommendedName>
</protein>
<sequence>MKMGFKLSAVVTAIALTLGIGSATAQPDRCRPCYDAYSDCLDAGKGEKVCYRAFVACMAKGNCGLP</sequence>
<proteinExistence type="predicted"/>
<accession>A0A431UQ04</accession>
<evidence type="ECO:0000313" key="3">
    <source>
        <dbReference type="Proteomes" id="UP000271705"/>
    </source>
</evidence>